<keyword evidence="1" id="KW-0472">Membrane</keyword>
<feature type="domain" description="VWFA" evidence="3">
    <location>
        <begin position="332"/>
        <end position="504"/>
    </location>
</feature>
<name>A0A6I4V4V0_9SPHN</name>
<dbReference type="Proteomes" id="UP000471435">
    <property type="component" value="Unassembled WGS sequence"/>
</dbReference>
<dbReference type="PROSITE" id="PS50234">
    <property type="entry name" value="VWFA"/>
    <property type="match status" value="1"/>
</dbReference>
<dbReference type="SMART" id="SM00609">
    <property type="entry name" value="VIT"/>
    <property type="match status" value="1"/>
</dbReference>
<dbReference type="AlphaFoldDB" id="A0A6I4V4V0"/>
<evidence type="ECO:0000313" key="5">
    <source>
        <dbReference type="EMBL" id="MXP47314.1"/>
    </source>
</evidence>
<dbReference type="Pfam" id="PF08487">
    <property type="entry name" value="VIT"/>
    <property type="match status" value="1"/>
</dbReference>
<accession>A0A6I4V4V0</accession>
<keyword evidence="1" id="KW-1133">Transmembrane helix</keyword>
<dbReference type="PANTHER" id="PTHR45737:SF6">
    <property type="entry name" value="VON WILLEBRAND FACTOR A DOMAIN-CONTAINING PROTEIN 5A"/>
    <property type="match status" value="1"/>
</dbReference>
<protein>
    <submittedName>
        <fullName evidence="5">Marine proteobacterial sortase target protein</fullName>
    </submittedName>
</protein>
<feature type="transmembrane region" description="Helical" evidence="1">
    <location>
        <begin position="685"/>
        <end position="705"/>
    </location>
</feature>
<organism evidence="5 6">
    <name type="scientific">Pontixanthobacter luteolus</name>
    <dbReference type="NCBI Taxonomy" id="295089"/>
    <lineage>
        <taxon>Bacteria</taxon>
        <taxon>Pseudomonadati</taxon>
        <taxon>Pseudomonadota</taxon>
        <taxon>Alphaproteobacteria</taxon>
        <taxon>Sphingomonadales</taxon>
        <taxon>Erythrobacteraceae</taxon>
        <taxon>Pontixanthobacter</taxon>
    </lineage>
</organism>
<sequence length="713" mass="76826">MRRTAVTKSRRIAATVAILALIFAAFQTASVFAAGGRGAGEMASDQRGAGRLMLRGKGVADEMPAMQLGTDIKVKVNGPVARVTVTQAFRNTSAGWMEATYLYPLPDDGAVDSLKMVVGQRIFEGKIKPREEARQIYEQAKAEGRKSGLVEQARANMFRNSVANVGPGETVLIAIEFQAPVQQLAGEYALRLPLVVGPRYVPPRSLMNERGEIDLVQVADAANVTAPLANPKLGSKLNPVSITVELDPGFEPAKIDSPYHPIKIVDQGAQKRLITLADGEVPANRDFKLSWRAPSGKPAVGLFKQEHAGLDYLMATITPPAGKQSGPALPREMIFVIDNSGSMAGDSMIAAKTSLIYALGTLRPQDTFNVIRFDDTMTQLFSAPVRADERQVAAATRFAKGLDANGGTDMLPALRAALVDRHGESRNSIRQIIFLTDGNLSDEAEMMAEIAANRGRSRVFMVGMGSAPNTFLMRRMSETGRGTFTHVGTDTEAVREMKALLDRLTAPVATDIKVTVSGASIDLAPRELPDLYRGEPLVLLGRTKQLTGTLKVTATIGGKTWTHSADLSAAAASESAAKLWAYRRIAEIEAQRYSYELDRETADAAIEELGLEFHLVTSRTSLVAEDETPSRPEGATLTKEELPLLLPAGWDFDTLFKGQNAAAKANPELAEQSELLELPETATGFMSALLAGLLLMLIGLFAAAVRRRRMIAA</sequence>
<evidence type="ECO:0000259" key="3">
    <source>
        <dbReference type="PROSITE" id="PS50234"/>
    </source>
</evidence>
<dbReference type="PROSITE" id="PS51468">
    <property type="entry name" value="VIT"/>
    <property type="match status" value="1"/>
</dbReference>
<feature type="signal peptide" evidence="2">
    <location>
        <begin position="1"/>
        <end position="33"/>
    </location>
</feature>
<dbReference type="NCBIfam" id="TIGR03788">
    <property type="entry name" value="marine_srt_targ"/>
    <property type="match status" value="1"/>
</dbReference>
<evidence type="ECO:0000256" key="2">
    <source>
        <dbReference type="SAM" id="SignalP"/>
    </source>
</evidence>
<keyword evidence="2" id="KW-0732">Signal</keyword>
<dbReference type="OrthoDB" id="9784383at2"/>
<dbReference type="SMART" id="SM00327">
    <property type="entry name" value="VWA"/>
    <property type="match status" value="1"/>
</dbReference>
<dbReference type="RefSeq" id="WP_160730445.1">
    <property type="nucleotide sequence ID" value="NZ_WTYP01000001.1"/>
</dbReference>
<feature type="domain" description="VIT" evidence="4">
    <location>
        <begin position="51"/>
        <end position="179"/>
    </location>
</feature>
<dbReference type="InterPro" id="IPR022440">
    <property type="entry name" value="CHP03788"/>
</dbReference>
<dbReference type="Gene3D" id="3.40.50.410">
    <property type="entry name" value="von Willebrand factor, type A domain"/>
    <property type="match status" value="1"/>
</dbReference>
<evidence type="ECO:0000259" key="4">
    <source>
        <dbReference type="PROSITE" id="PS51468"/>
    </source>
</evidence>
<reference evidence="5 6" key="1">
    <citation type="submission" date="2019-12" db="EMBL/GenBank/DDBJ databases">
        <title>Genomic-based taxomic classification of the family Erythrobacteraceae.</title>
        <authorList>
            <person name="Xu L."/>
        </authorList>
    </citation>
    <scope>NUCLEOTIDE SEQUENCE [LARGE SCALE GENOMIC DNA]</scope>
    <source>
        <strain evidence="5 6">SW-109</strain>
    </source>
</reference>
<proteinExistence type="predicted"/>
<dbReference type="PANTHER" id="PTHR45737">
    <property type="entry name" value="VON WILLEBRAND FACTOR A DOMAIN-CONTAINING PROTEIN 5A"/>
    <property type="match status" value="1"/>
</dbReference>
<dbReference type="EMBL" id="WTYP01000001">
    <property type="protein sequence ID" value="MXP47314.1"/>
    <property type="molecule type" value="Genomic_DNA"/>
</dbReference>
<dbReference type="SUPFAM" id="SSF53300">
    <property type="entry name" value="vWA-like"/>
    <property type="match status" value="1"/>
</dbReference>
<keyword evidence="6" id="KW-1185">Reference proteome</keyword>
<dbReference type="InterPro" id="IPR013694">
    <property type="entry name" value="VIT"/>
</dbReference>
<evidence type="ECO:0000313" key="6">
    <source>
        <dbReference type="Proteomes" id="UP000471435"/>
    </source>
</evidence>
<evidence type="ECO:0000256" key="1">
    <source>
        <dbReference type="SAM" id="Phobius"/>
    </source>
</evidence>
<dbReference type="InterPro" id="IPR002035">
    <property type="entry name" value="VWF_A"/>
</dbReference>
<keyword evidence="1" id="KW-0812">Transmembrane</keyword>
<dbReference type="InterPro" id="IPR036465">
    <property type="entry name" value="vWFA_dom_sf"/>
</dbReference>
<feature type="chain" id="PRO_5026296430" evidence="2">
    <location>
        <begin position="34"/>
        <end position="713"/>
    </location>
</feature>
<dbReference type="Pfam" id="PF13768">
    <property type="entry name" value="VWA_3"/>
    <property type="match status" value="1"/>
</dbReference>
<comment type="caution">
    <text evidence="5">The sequence shown here is derived from an EMBL/GenBank/DDBJ whole genome shotgun (WGS) entry which is preliminary data.</text>
</comment>
<gene>
    <name evidence="5" type="ORF">GRI43_07905</name>
</gene>